<dbReference type="GO" id="GO:0032259">
    <property type="term" value="P:methylation"/>
    <property type="evidence" value="ECO:0007669"/>
    <property type="project" value="UniProtKB-KW"/>
</dbReference>
<accession>A0A0H4NUC8</accession>
<reference evidence="5" key="2">
    <citation type="submission" date="2015-02" db="EMBL/GenBank/DDBJ databases">
        <authorList>
            <person name="Baumann S."/>
            <person name="Herrmann J."/>
            <person name="Raju R."/>
            <person name="Steinmetz H."/>
            <person name="Mohr K.I."/>
            <person name="Huettel S."/>
            <person name="Harmrolfs K."/>
            <person name="Stadler M."/>
            <person name="Mueller R."/>
        </authorList>
    </citation>
    <scope>NUCLEOTIDE SEQUENCE</scope>
    <source>
        <strain evidence="5">Cbv34</strain>
    </source>
</reference>
<evidence type="ECO:0000256" key="2">
    <source>
        <dbReference type="ARBA" id="ARBA00022603"/>
    </source>
</evidence>
<dbReference type="InterPro" id="IPR007213">
    <property type="entry name" value="Ppm1/Ppm2/Tcmp"/>
</dbReference>
<keyword evidence="4" id="KW-0949">S-adenosyl-L-methionine</keyword>
<comment type="similarity">
    <text evidence="1 4">Belongs to the UPF0677 family.</text>
</comment>
<dbReference type="InterPro" id="IPR011610">
    <property type="entry name" value="SAM_mthyl_Trfase_ML2640-like"/>
</dbReference>
<evidence type="ECO:0000256" key="4">
    <source>
        <dbReference type="RuleBase" id="RU362030"/>
    </source>
</evidence>
<keyword evidence="2 4" id="KW-0489">Methyltransferase</keyword>
<comment type="function">
    <text evidence="4">Exhibits S-adenosyl-L-methionine-dependent methyltransferase activity.</text>
</comment>
<dbReference type="Pfam" id="PF04072">
    <property type="entry name" value="LCM"/>
    <property type="match status" value="1"/>
</dbReference>
<dbReference type="NCBIfam" id="TIGR00027">
    <property type="entry name" value="mthyl_TIGR00027"/>
    <property type="match status" value="1"/>
</dbReference>
<dbReference type="AlphaFoldDB" id="A0A0H4NUC8"/>
<dbReference type="EC" id="2.1.1.-" evidence="4"/>
<organism evidence="5">
    <name type="scientific">Cystobacter sp. Cbv34</name>
    <dbReference type="NCBI Taxonomy" id="1679164"/>
    <lineage>
        <taxon>Bacteria</taxon>
        <taxon>Pseudomonadati</taxon>
        <taxon>Myxococcota</taxon>
        <taxon>Myxococcia</taxon>
        <taxon>Myxococcales</taxon>
        <taxon>Cystobacterineae</taxon>
        <taxon>Archangiaceae</taxon>
        <taxon>Cystobacter</taxon>
    </lineage>
</organism>
<gene>
    <name evidence="5" type="primary">cysQ</name>
</gene>
<dbReference type="EMBL" id="KP836244">
    <property type="protein sequence ID" value="AKP45386.1"/>
    <property type="molecule type" value="Genomic_DNA"/>
</dbReference>
<keyword evidence="3 5" id="KW-0808">Transferase</keyword>
<reference evidence="5" key="1">
    <citation type="journal article" date="2014" name="Angew. Chem. Int. Ed. Engl.">
        <title>Cystobactamids: myxobacterial topoisomerase inhibitors exhibiting potent antibacterial activity.</title>
        <authorList>
            <person name="Baumann S."/>
            <person name="Herrmann J."/>
            <person name="Raju R."/>
            <person name="Steinmetz H."/>
            <person name="Mohr K.I."/>
            <person name="Huttel S."/>
            <person name="Harmrolfs K."/>
            <person name="Stadler M."/>
            <person name="Muller R."/>
        </authorList>
    </citation>
    <scope>NUCLEOTIDE SEQUENCE</scope>
    <source>
        <strain evidence="5">Cbv34</strain>
    </source>
</reference>
<proteinExistence type="inferred from homology"/>
<evidence type="ECO:0000313" key="5">
    <source>
        <dbReference type="EMBL" id="AKP45386.1"/>
    </source>
</evidence>
<sequence length="264" mass="29175">MQEIGQTALWVAGMRALETERSNPLFRDPFARRLAGDTLVEELRRRNAGEGAMPPAIEVRTRWLDDQITLGLGRGIRQIVILAAGMDARAYRLAWPGDTRLFELDHDAVLQDKEAKLTGVAPKCERHAVSVDLADDWPAALKKSGFDPGVPTLWLIEGLLVYLTEAQVTLLMARVNALSVPESIVLIDVVGRSILDSSRVKLMHDLARQFGTDEPEVILRPIGWDPHVYTTAAIGKQLGRWPFPVAPRGTPGVPQGYLVHGVKR</sequence>
<dbReference type="GO" id="GO:0008168">
    <property type="term" value="F:methyltransferase activity"/>
    <property type="evidence" value="ECO:0007669"/>
    <property type="project" value="UniProtKB-UniRule"/>
</dbReference>
<dbReference type="PANTHER" id="PTHR43619">
    <property type="entry name" value="S-ADENOSYL-L-METHIONINE-DEPENDENT METHYLTRANSFERASE YKTD-RELATED"/>
    <property type="match status" value="1"/>
</dbReference>
<dbReference type="SUPFAM" id="SSF53335">
    <property type="entry name" value="S-adenosyl-L-methionine-dependent methyltransferases"/>
    <property type="match status" value="1"/>
</dbReference>
<dbReference type="InterPro" id="IPR029063">
    <property type="entry name" value="SAM-dependent_MTases_sf"/>
</dbReference>
<name>A0A0H4NUC8_9BACT</name>
<protein>
    <recommendedName>
        <fullName evidence="4">S-adenosyl-L-methionine-dependent methyltransferase</fullName>
        <ecNumber evidence="4">2.1.1.-</ecNumber>
    </recommendedName>
</protein>
<evidence type="ECO:0000256" key="1">
    <source>
        <dbReference type="ARBA" id="ARBA00008138"/>
    </source>
</evidence>
<dbReference type="PANTHER" id="PTHR43619:SF2">
    <property type="entry name" value="S-ADENOSYL-L-METHIONINE-DEPENDENT METHYLTRANSFERASES SUPERFAMILY PROTEIN"/>
    <property type="match status" value="1"/>
</dbReference>
<dbReference type="Gene3D" id="3.40.50.150">
    <property type="entry name" value="Vaccinia Virus protein VP39"/>
    <property type="match status" value="1"/>
</dbReference>
<evidence type="ECO:0000256" key="3">
    <source>
        <dbReference type="ARBA" id="ARBA00022679"/>
    </source>
</evidence>